<feature type="region of interest" description="Disordered" evidence="14">
    <location>
        <begin position="219"/>
        <end position="262"/>
    </location>
</feature>
<evidence type="ECO:0000256" key="9">
    <source>
        <dbReference type="ARBA" id="ARBA00023053"/>
    </source>
</evidence>
<keyword evidence="10 15" id="KW-0472">Membrane</keyword>
<keyword evidence="4 15" id="KW-0812">Transmembrane</keyword>
<keyword evidence="11" id="KW-0739">Sodium transport</keyword>
<feature type="transmembrane region" description="Helical" evidence="15">
    <location>
        <begin position="122"/>
        <end position="144"/>
    </location>
</feature>
<dbReference type="Gene3D" id="1.10.510.10">
    <property type="entry name" value="Transferase(Phosphotransferase) domain 1"/>
    <property type="match status" value="1"/>
</dbReference>
<feature type="transmembrane region" description="Helical" evidence="15">
    <location>
        <begin position="574"/>
        <end position="600"/>
    </location>
</feature>
<evidence type="ECO:0000256" key="8">
    <source>
        <dbReference type="ARBA" id="ARBA00022989"/>
    </source>
</evidence>
<evidence type="ECO:0000256" key="12">
    <source>
        <dbReference type="ARBA" id="ARBA00038187"/>
    </source>
</evidence>
<feature type="transmembrane region" description="Helical" evidence="15">
    <location>
        <begin position="471"/>
        <end position="490"/>
    </location>
</feature>
<feature type="transmembrane region" description="Helical" evidence="15">
    <location>
        <begin position="156"/>
        <end position="175"/>
    </location>
</feature>
<dbReference type="GO" id="GO:0008324">
    <property type="term" value="F:monoatomic cation transmembrane transporter activity"/>
    <property type="evidence" value="ECO:0007669"/>
    <property type="project" value="TreeGrafter"/>
</dbReference>
<dbReference type="Gene3D" id="1.20.1420.30">
    <property type="entry name" value="NCX, central ion-binding region"/>
    <property type="match status" value="2"/>
</dbReference>
<keyword evidence="18" id="KW-1185">Reference proteome</keyword>
<dbReference type="PANTHER" id="PTHR12266:SF0">
    <property type="entry name" value="MITOCHONDRIAL SODIUM_CALCIUM EXCHANGER PROTEIN"/>
    <property type="match status" value="1"/>
</dbReference>
<sequence length="1298" mass="138996">MDPVCRLHKQGRNDPCTYVSSHEACTADNQFIDYLPAYYCANNGHAKPLMFALYLLWLMLLFYALSEVAEGFLVPAVEWISEQLKLTPAVAGVTLLSFAGGAPDLFTELAAITAGEQIELGLAVSSCMGSGLFIICIVTAVVVLIRPIEIADRTALVRDVVAYMLACLVSLQFMWSGRLHMLQLLSLVLLYVVYVGVAIYTSRHQAPVSNVVLGRTTTTSQRNLHTGMDPSLELPSWSPRVPQTPTSPTIPSAPSTGAGVPEVPPVVITAPTKDVGWPRGTYQGSRKGKESFAVEVNAAVVAKAPLYACGTSEGPELTPDCTGVARSRTLSSASSVEAEDVPMFRQPVPCTPRDTSLVRSGWAFVCNVFTQYIPLEGRNRFQVGIAVLTSPLVLFMHATNPSLHIETYGMVYGCILSATAPGFGLVGLGIGPETLGTAAFICLWVGFSIALLLATWLTLRQAGQPVASRANGWLAGLSFVMSAVWLSVVAKEVVALLDSFGHILNFRTDMIGGTILSWGETVPELVATYTLAKAGQGTMAIAACFGGPVFNLMIGLAGPVLYETLKKGSLPVQLTNGIILLVIQTIIVLALLLVAIPVVYKWHVPQRLGLYLVLTTCVQGTGAEQSGPAAASTLAALIDIRQYLSPKDFAGYPNGLMPFATTIHRIYGVGLLPVTPELRQAVLDMFVDLYDLAAFPVMLQLTPATSAAYQLVSDSNATALEADHSGAAANATSPDLAVYQAVDTMINNTWSFNSLFPIFGRLEETLNQKFEQGLSSKGVKAKVMTMQYTIAKEALPLFARLPLPALASYEVVVQLIGRQVLPFNRRKQTLTATVINNLLGAAGAAACMRLTGVSELTPPLNISATSSNSSDIHSRPLGVVVVTLVVSNKDVTTAPVADALQQIFANQAFTTAMRQAGLTVAAELLSVRALAGDSITDAVAEYLRSNNSSRNSSHLSASAPASKAAAAATEAVLSGGPSMPASLDRQQESQSDSLRSLADAFKTPSAEELAGSLTACRTSVATPGWDVSSGDIEVCQRPDGSPWVLGQGSFGMVFRALRRGHDDVAVKVLTHVDDRQLRHFRKEISILKSLSFHQNIVQFYGACLVEAGKPMLVLEYLEGGDLRQAMASERRAELRWCNKGQLVALDIARGLHFLHTKKVIHSDLKSGNILLTKDFGCAKIGDVGLARIMSSALHSHSPQTLGGTFAYAAPELLLNHRCSEKVDIYSLGIVLYEIVSGEAAQRGKMRTLKVPEECSATVARLVSECLEVDPRRRPTAEELVYRIRDARQHGQEPTSATP</sequence>
<feature type="transmembrane region" description="Helical" evidence="15">
    <location>
        <begin position="51"/>
        <end position="74"/>
    </location>
</feature>
<keyword evidence="8 15" id="KW-1133">Transmembrane helix</keyword>
<evidence type="ECO:0000256" key="5">
    <source>
        <dbReference type="ARBA" id="ARBA00022741"/>
    </source>
</evidence>
<keyword evidence="5 13" id="KW-0547">Nucleotide-binding</keyword>
<dbReference type="GO" id="GO:0005524">
    <property type="term" value="F:ATP binding"/>
    <property type="evidence" value="ECO:0007669"/>
    <property type="project" value="UniProtKB-UniRule"/>
</dbReference>
<dbReference type="Pfam" id="PF01699">
    <property type="entry name" value="Na_Ca_ex"/>
    <property type="match status" value="2"/>
</dbReference>
<feature type="region of interest" description="Disordered" evidence="14">
    <location>
        <begin position="975"/>
        <end position="996"/>
    </location>
</feature>
<feature type="transmembrane region" description="Helical" evidence="15">
    <location>
        <begin position="181"/>
        <end position="200"/>
    </location>
</feature>
<gene>
    <name evidence="17" type="ORF">WJX72_003632</name>
</gene>
<feature type="transmembrane region" description="Helical" evidence="15">
    <location>
        <begin position="437"/>
        <end position="459"/>
    </location>
</feature>
<comment type="similarity">
    <text evidence="12">Belongs to the Ca(2+):cation antiporter (CaCA) (TC 2.A.19) family. Cation/calcium exchanger (CCX) subfamily.</text>
</comment>
<dbReference type="GO" id="GO:0006814">
    <property type="term" value="P:sodium ion transport"/>
    <property type="evidence" value="ECO:0007669"/>
    <property type="project" value="UniProtKB-KW"/>
</dbReference>
<keyword evidence="9" id="KW-0915">Sodium</keyword>
<dbReference type="PROSITE" id="PS50011">
    <property type="entry name" value="PROTEIN_KINASE_DOM"/>
    <property type="match status" value="1"/>
</dbReference>
<evidence type="ECO:0000256" key="1">
    <source>
        <dbReference type="ARBA" id="ARBA00004141"/>
    </source>
</evidence>
<dbReference type="PROSITE" id="PS00107">
    <property type="entry name" value="PROTEIN_KINASE_ATP"/>
    <property type="match status" value="1"/>
</dbReference>
<keyword evidence="3" id="KW-0808">Transferase</keyword>
<dbReference type="InterPro" id="IPR000719">
    <property type="entry name" value="Prot_kinase_dom"/>
</dbReference>
<keyword evidence="2" id="KW-0813">Transport</keyword>
<comment type="caution">
    <text evidence="17">The sequence shown here is derived from an EMBL/GenBank/DDBJ whole genome shotgun (WGS) entry which is preliminary data.</text>
</comment>
<evidence type="ECO:0000256" key="6">
    <source>
        <dbReference type="ARBA" id="ARBA00022777"/>
    </source>
</evidence>
<dbReference type="GO" id="GO:0004672">
    <property type="term" value="F:protein kinase activity"/>
    <property type="evidence" value="ECO:0007669"/>
    <property type="project" value="InterPro"/>
</dbReference>
<dbReference type="InterPro" id="IPR051359">
    <property type="entry name" value="CaCA_antiporter"/>
</dbReference>
<dbReference type="SUPFAM" id="SSF56112">
    <property type="entry name" value="Protein kinase-like (PK-like)"/>
    <property type="match status" value="1"/>
</dbReference>
<name>A0AAW1P9J4_9CHLO</name>
<keyword evidence="7 13" id="KW-0067">ATP-binding</keyword>
<evidence type="ECO:0000256" key="10">
    <source>
        <dbReference type="ARBA" id="ARBA00023136"/>
    </source>
</evidence>
<dbReference type="Proteomes" id="UP001489004">
    <property type="component" value="Unassembled WGS sequence"/>
</dbReference>
<dbReference type="EMBL" id="JALJOR010000015">
    <property type="protein sequence ID" value="KAK9805532.1"/>
    <property type="molecule type" value="Genomic_DNA"/>
</dbReference>
<accession>A0AAW1P9J4</accession>
<feature type="domain" description="Protein kinase" evidence="16">
    <location>
        <begin position="1039"/>
        <end position="1292"/>
    </location>
</feature>
<evidence type="ECO:0000256" key="14">
    <source>
        <dbReference type="SAM" id="MobiDB-lite"/>
    </source>
</evidence>
<feature type="compositionally biased region" description="Low complexity" evidence="14">
    <location>
        <begin position="244"/>
        <end position="256"/>
    </location>
</feature>
<dbReference type="Pfam" id="PF00069">
    <property type="entry name" value="Pkinase"/>
    <property type="match status" value="1"/>
</dbReference>
<dbReference type="InterPro" id="IPR008271">
    <property type="entry name" value="Ser/Thr_kinase_AS"/>
</dbReference>
<dbReference type="InterPro" id="IPR017441">
    <property type="entry name" value="Protein_kinase_ATP_BS"/>
</dbReference>
<comment type="subcellular location">
    <subcellularLocation>
        <location evidence="1">Membrane</location>
        <topology evidence="1">Multi-pass membrane protein</topology>
    </subcellularLocation>
</comment>
<evidence type="ECO:0000256" key="2">
    <source>
        <dbReference type="ARBA" id="ARBA00022448"/>
    </source>
</evidence>
<evidence type="ECO:0000256" key="3">
    <source>
        <dbReference type="ARBA" id="ARBA00022679"/>
    </source>
</evidence>
<feature type="transmembrane region" description="Helical" evidence="15">
    <location>
        <begin position="539"/>
        <end position="562"/>
    </location>
</feature>
<dbReference type="InterPro" id="IPR011009">
    <property type="entry name" value="Kinase-like_dom_sf"/>
</dbReference>
<evidence type="ECO:0000256" key="15">
    <source>
        <dbReference type="SAM" id="Phobius"/>
    </source>
</evidence>
<evidence type="ECO:0000256" key="4">
    <source>
        <dbReference type="ARBA" id="ARBA00022692"/>
    </source>
</evidence>
<evidence type="ECO:0000259" key="16">
    <source>
        <dbReference type="PROSITE" id="PS50011"/>
    </source>
</evidence>
<keyword evidence="6" id="KW-0418">Kinase</keyword>
<feature type="binding site" evidence="13">
    <location>
        <position position="1067"/>
    </location>
    <ligand>
        <name>ATP</name>
        <dbReference type="ChEBI" id="CHEBI:30616"/>
    </ligand>
</feature>
<reference evidence="17 18" key="1">
    <citation type="journal article" date="2024" name="Nat. Commun.">
        <title>Phylogenomics reveals the evolutionary origins of lichenization in chlorophyte algae.</title>
        <authorList>
            <person name="Puginier C."/>
            <person name="Libourel C."/>
            <person name="Otte J."/>
            <person name="Skaloud P."/>
            <person name="Haon M."/>
            <person name="Grisel S."/>
            <person name="Petersen M."/>
            <person name="Berrin J.G."/>
            <person name="Delaux P.M."/>
            <person name="Dal Grande F."/>
            <person name="Keller J."/>
        </authorList>
    </citation>
    <scope>NUCLEOTIDE SEQUENCE [LARGE SCALE GENOMIC DNA]</scope>
    <source>
        <strain evidence="17 18">SAG 2043</strain>
    </source>
</reference>
<dbReference type="PROSITE" id="PS00108">
    <property type="entry name" value="PROTEIN_KINASE_ST"/>
    <property type="match status" value="1"/>
</dbReference>
<evidence type="ECO:0000256" key="11">
    <source>
        <dbReference type="ARBA" id="ARBA00023201"/>
    </source>
</evidence>
<organism evidence="17 18">
    <name type="scientific">[Myrmecia] bisecta</name>
    <dbReference type="NCBI Taxonomy" id="41462"/>
    <lineage>
        <taxon>Eukaryota</taxon>
        <taxon>Viridiplantae</taxon>
        <taxon>Chlorophyta</taxon>
        <taxon>core chlorophytes</taxon>
        <taxon>Trebouxiophyceae</taxon>
        <taxon>Trebouxiales</taxon>
        <taxon>Trebouxiaceae</taxon>
        <taxon>Myrmecia</taxon>
    </lineage>
</organism>
<evidence type="ECO:0000256" key="13">
    <source>
        <dbReference type="PROSITE-ProRule" id="PRU10141"/>
    </source>
</evidence>
<dbReference type="InterPro" id="IPR004837">
    <property type="entry name" value="NaCa_Exmemb"/>
</dbReference>
<evidence type="ECO:0000313" key="18">
    <source>
        <dbReference type="Proteomes" id="UP001489004"/>
    </source>
</evidence>
<dbReference type="InterPro" id="IPR044880">
    <property type="entry name" value="NCX_ion-bd_dom_sf"/>
</dbReference>
<feature type="transmembrane region" description="Helical" evidence="15">
    <location>
        <begin position="410"/>
        <end position="431"/>
    </location>
</feature>
<dbReference type="SMART" id="SM00220">
    <property type="entry name" value="S_TKc"/>
    <property type="match status" value="1"/>
</dbReference>
<protein>
    <recommendedName>
        <fullName evidence="16">Protein kinase domain-containing protein</fullName>
    </recommendedName>
</protein>
<keyword evidence="11" id="KW-0406">Ion transport</keyword>
<dbReference type="PANTHER" id="PTHR12266">
    <property type="entry name" value="NA+/CA2+ K+ INDEPENDENT EXCHANGER"/>
    <property type="match status" value="1"/>
</dbReference>
<evidence type="ECO:0000256" key="7">
    <source>
        <dbReference type="ARBA" id="ARBA00022840"/>
    </source>
</evidence>
<proteinExistence type="inferred from homology"/>
<dbReference type="GO" id="GO:0016020">
    <property type="term" value="C:membrane"/>
    <property type="evidence" value="ECO:0007669"/>
    <property type="project" value="UniProtKB-SubCell"/>
</dbReference>
<evidence type="ECO:0000313" key="17">
    <source>
        <dbReference type="EMBL" id="KAK9805532.1"/>
    </source>
</evidence>